<dbReference type="EMBL" id="CP107716">
    <property type="protein sequence ID" value="UYQ71947.1"/>
    <property type="molecule type" value="Genomic_DNA"/>
</dbReference>
<proteinExistence type="predicted"/>
<name>A0ABY6IRN1_9HYPH</name>
<evidence type="ECO:0000313" key="1">
    <source>
        <dbReference type="EMBL" id="UYQ71947.1"/>
    </source>
</evidence>
<organism evidence="1 2">
    <name type="scientific">Pelagibacterium flavum</name>
    <dbReference type="NCBI Taxonomy" id="2984530"/>
    <lineage>
        <taxon>Bacteria</taxon>
        <taxon>Pseudomonadati</taxon>
        <taxon>Pseudomonadota</taxon>
        <taxon>Alphaproteobacteria</taxon>
        <taxon>Hyphomicrobiales</taxon>
        <taxon>Devosiaceae</taxon>
        <taxon>Pelagibacterium</taxon>
    </lineage>
</organism>
<gene>
    <name evidence="1" type="ORF">OF122_18200</name>
</gene>
<evidence type="ECO:0000313" key="2">
    <source>
        <dbReference type="Proteomes" id="UP001163882"/>
    </source>
</evidence>
<dbReference type="RefSeq" id="WP_264225594.1">
    <property type="nucleotide sequence ID" value="NZ_CP107716.1"/>
</dbReference>
<sequence>MGKKIDKRATDLLAHSMALGVTLGISERDLARAALTAVVTISDRNGDPDGFIKMLGEMVAQDLAKGMHRE</sequence>
<dbReference type="Proteomes" id="UP001163882">
    <property type="component" value="Chromosome"/>
</dbReference>
<reference evidence="1" key="1">
    <citation type="submission" date="2022-10" db="EMBL/GenBank/DDBJ databases">
        <title>YIM 151497 complete genome.</title>
        <authorList>
            <person name="Chen X."/>
        </authorList>
    </citation>
    <scope>NUCLEOTIDE SEQUENCE</scope>
    <source>
        <strain evidence="1">YIM 151497</strain>
    </source>
</reference>
<protein>
    <submittedName>
        <fullName evidence="1">Uncharacterized protein</fullName>
    </submittedName>
</protein>
<keyword evidence="2" id="KW-1185">Reference proteome</keyword>
<accession>A0ABY6IRN1</accession>